<evidence type="ECO:0000313" key="3">
    <source>
        <dbReference type="Proteomes" id="UP000788426"/>
    </source>
</evidence>
<feature type="chain" id="PRO_5045487112" description="Lipoprotein" evidence="1">
    <location>
        <begin position="30"/>
        <end position="563"/>
    </location>
</feature>
<gene>
    <name evidence="2" type="ORF">KZO38_06855</name>
</gene>
<evidence type="ECO:0000256" key="1">
    <source>
        <dbReference type="SAM" id="SignalP"/>
    </source>
</evidence>
<feature type="signal peptide" evidence="1">
    <location>
        <begin position="1"/>
        <end position="29"/>
    </location>
</feature>
<keyword evidence="3" id="KW-1185">Reference proteome</keyword>
<dbReference type="PROSITE" id="PS51257">
    <property type="entry name" value="PROKAR_LIPOPROTEIN"/>
    <property type="match status" value="1"/>
</dbReference>
<name>A0ABS6YD50_9BACT</name>
<dbReference type="RefSeq" id="WP_219481377.1">
    <property type="nucleotide sequence ID" value="NZ_JAHXCT010000004.1"/>
</dbReference>
<accession>A0ABS6YD50</accession>
<organism evidence="2 3">
    <name type="scientific">Hoylesella nanceiensis</name>
    <dbReference type="NCBI Taxonomy" id="425941"/>
    <lineage>
        <taxon>Bacteria</taxon>
        <taxon>Pseudomonadati</taxon>
        <taxon>Bacteroidota</taxon>
        <taxon>Bacteroidia</taxon>
        <taxon>Bacteroidales</taxon>
        <taxon>Prevotellaceae</taxon>
        <taxon>Hoylesella</taxon>
    </lineage>
</organism>
<dbReference type="Proteomes" id="UP000788426">
    <property type="component" value="Unassembled WGS sequence"/>
</dbReference>
<reference evidence="2 3" key="1">
    <citation type="submission" date="2021-07" db="EMBL/GenBank/DDBJ databases">
        <title>Genomic diversity and antimicrobial resistance of Prevotella spp. isolated from chronic lung disease airways.</title>
        <authorList>
            <person name="Webb K.A."/>
            <person name="Olagoke O.S."/>
            <person name="Baird T."/>
            <person name="Neill J."/>
            <person name="Pham A."/>
            <person name="Wells T.J."/>
            <person name="Ramsay K.A."/>
            <person name="Bell S.C."/>
            <person name="Sarovich D.S."/>
            <person name="Price E.P."/>
        </authorList>
    </citation>
    <scope>NUCLEOTIDE SEQUENCE [LARGE SCALE GENOMIC DNA]</scope>
    <source>
        <strain evidence="2 3">SCHI0011.S.12</strain>
    </source>
</reference>
<evidence type="ECO:0008006" key="4">
    <source>
        <dbReference type="Google" id="ProtNLM"/>
    </source>
</evidence>
<sequence length="563" mass="62710">MKKMQLTVLRSLALAMFGGLILTFSSCSNNDLVQDETKSTAVEKKEGLTTFIAELPATEKAGTRTTVDYATGKYTWSKGDKIFVLDDDNVWQQSTNGVEGQAFQADVKVSTFNFQVPGKFTAKTSYQVLYLGKNATSGKVTLSATQKQTEPNQTLHLGESGDWGIATANKTGAGAYYFRLNHKSTVLVFQPFNSATSLQSCVIQKIVVTSDNDIAGTYTVNTTTGQLKNDGSGKEIELTTQRELFPGYPLPDSGFPVNNTSASVTNNGAFVVIKPGTHKLTVQFHVYDRTTNVPVVITKKFKSFTYAENNLYDMKVDLKILNFDANYYMWDAQQNYWYQHEWGTSDVWQPTESGAVYGAPSAGTYNANYPKSKTTDANRWYNDSYSGDGVSNSAQTATFKQLPNANELAWYCVHGDPHADKLKVYSIFGHLRRGGMWFKKKEHIAGFSAERAPSGEDLRTVVPTADDQEYAQNTNPSKTPPADNVLKNYFFLPALGWYQDGRLANVGYNGYYWSSTARAKNNIAGDHAQYAFNLFFKSDNTFGYTVYVESSNRKFGFRTHRFE</sequence>
<evidence type="ECO:0000313" key="2">
    <source>
        <dbReference type="EMBL" id="MBW4769481.1"/>
    </source>
</evidence>
<dbReference type="EMBL" id="JAHXCT010000004">
    <property type="protein sequence ID" value="MBW4769481.1"/>
    <property type="molecule type" value="Genomic_DNA"/>
</dbReference>
<comment type="caution">
    <text evidence="2">The sequence shown here is derived from an EMBL/GenBank/DDBJ whole genome shotgun (WGS) entry which is preliminary data.</text>
</comment>
<protein>
    <recommendedName>
        <fullName evidence="4">Lipoprotein</fullName>
    </recommendedName>
</protein>
<proteinExistence type="predicted"/>
<keyword evidence="1" id="KW-0732">Signal</keyword>